<keyword evidence="6" id="KW-1185">Reference proteome</keyword>
<dbReference type="PROSITE" id="PS50234">
    <property type="entry name" value="VWFA"/>
    <property type="match status" value="1"/>
</dbReference>
<dbReference type="PROSITE" id="PS51233">
    <property type="entry name" value="VWFD"/>
    <property type="match status" value="1"/>
</dbReference>
<evidence type="ECO:0000313" key="5">
    <source>
        <dbReference type="EMBL" id="PIO35758.1"/>
    </source>
</evidence>
<evidence type="ECO:0000313" key="6">
    <source>
        <dbReference type="Proteomes" id="UP000228934"/>
    </source>
</evidence>
<evidence type="ECO:0000256" key="2">
    <source>
        <dbReference type="ARBA" id="ARBA00023180"/>
    </source>
</evidence>
<reference evidence="6" key="1">
    <citation type="journal article" date="2017" name="Nat. Commun.">
        <title>The North American bullfrog draft genome provides insight into hormonal regulation of long noncoding RNA.</title>
        <authorList>
            <person name="Hammond S.A."/>
            <person name="Warren R.L."/>
            <person name="Vandervalk B.P."/>
            <person name="Kucuk E."/>
            <person name="Khan H."/>
            <person name="Gibb E.A."/>
            <person name="Pandoh P."/>
            <person name="Kirk H."/>
            <person name="Zhao Y."/>
            <person name="Jones M."/>
            <person name="Mungall A.J."/>
            <person name="Coope R."/>
            <person name="Pleasance S."/>
            <person name="Moore R.A."/>
            <person name="Holt R.A."/>
            <person name="Round J.M."/>
            <person name="Ohora S."/>
            <person name="Walle B.V."/>
            <person name="Veldhoen N."/>
            <person name="Helbing C.C."/>
            <person name="Birol I."/>
        </authorList>
    </citation>
    <scope>NUCLEOTIDE SEQUENCE [LARGE SCALE GENOMIC DNA]</scope>
</reference>
<feature type="domain" description="VWFA" evidence="3">
    <location>
        <begin position="1"/>
        <end position="102"/>
    </location>
</feature>
<dbReference type="OrthoDB" id="6262482at2759"/>
<feature type="non-terminal residue" evidence="5">
    <location>
        <position position="1"/>
    </location>
</feature>
<dbReference type="InterPro" id="IPR001846">
    <property type="entry name" value="VWF_type-D"/>
</dbReference>
<dbReference type="PANTHER" id="PTHR11339:SF402">
    <property type="entry name" value="VWFD DOMAIN-CONTAINING PROTEIN"/>
    <property type="match status" value="1"/>
</dbReference>
<dbReference type="InterPro" id="IPR002035">
    <property type="entry name" value="VWF_A"/>
</dbReference>
<dbReference type="InterPro" id="IPR036465">
    <property type="entry name" value="vWFA_dom_sf"/>
</dbReference>
<dbReference type="Pfam" id="PF00094">
    <property type="entry name" value="VWD"/>
    <property type="match status" value="1"/>
</dbReference>
<keyword evidence="1" id="KW-1015">Disulfide bond</keyword>
<dbReference type="EMBL" id="KV926034">
    <property type="protein sequence ID" value="PIO35758.1"/>
    <property type="molecule type" value="Genomic_DNA"/>
</dbReference>
<keyword evidence="2" id="KW-0325">Glycoprotein</keyword>
<dbReference type="SMART" id="SM00216">
    <property type="entry name" value="VWD"/>
    <property type="match status" value="1"/>
</dbReference>
<dbReference type="SUPFAM" id="SSF53300">
    <property type="entry name" value="vWA-like"/>
    <property type="match status" value="1"/>
</dbReference>
<sequence length="323" mass="35569">IGDALQYAVQSVISEVHGARPLSSKITIILVADKSDDQVNDAASSATANRISVFPIGVGSRYDEDELSILAGPSAIHKITKLQLFDDLPTILLLGNDFINKLCYDSIKVCTDDDGNQRKAGESWTLSDQCHTVKCLPDGSTNLESHRVNCLKIPKPICDNNLPAIKVEETCGCRWVCPCTCKGSSNRHIVTFDGLNFKLISNCSYVLFDDKMNNVEVILQNGECRSLSHQTCMNSVQVKHDQEEVTLFNNMQVSVNGRSVTVPHHSSVFEIDVYGAVIHEVKIPKLGFVLTFTPSINEFMLQLNPHVFSSSTSGLCGKYCKDR</sequence>
<feature type="non-terminal residue" evidence="5">
    <location>
        <position position="323"/>
    </location>
</feature>
<organism evidence="5 6">
    <name type="scientific">Aquarana catesbeiana</name>
    <name type="common">American bullfrog</name>
    <name type="synonym">Rana catesbeiana</name>
    <dbReference type="NCBI Taxonomy" id="8400"/>
    <lineage>
        <taxon>Eukaryota</taxon>
        <taxon>Metazoa</taxon>
        <taxon>Chordata</taxon>
        <taxon>Craniata</taxon>
        <taxon>Vertebrata</taxon>
        <taxon>Euteleostomi</taxon>
        <taxon>Amphibia</taxon>
        <taxon>Batrachia</taxon>
        <taxon>Anura</taxon>
        <taxon>Neobatrachia</taxon>
        <taxon>Ranoidea</taxon>
        <taxon>Ranidae</taxon>
        <taxon>Aquarana</taxon>
    </lineage>
</organism>
<proteinExistence type="predicted"/>
<accession>A0A2G9S6G1</accession>
<dbReference type="InterPro" id="IPR050780">
    <property type="entry name" value="Mucin_vWF_Thrombospondin_sf"/>
</dbReference>
<dbReference type="AlphaFoldDB" id="A0A2G9S6G1"/>
<protein>
    <recommendedName>
        <fullName evidence="7">VWFD domain-containing protein</fullName>
    </recommendedName>
</protein>
<gene>
    <name evidence="5" type="ORF">AB205_0115040</name>
</gene>
<dbReference type="Gene3D" id="3.40.50.410">
    <property type="entry name" value="von Willebrand factor, type A domain"/>
    <property type="match status" value="1"/>
</dbReference>
<evidence type="ECO:0008006" key="7">
    <source>
        <dbReference type="Google" id="ProtNLM"/>
    </source>
</evidence>
<evidence type="ECO:0000259" key="3">
    <source>
        <dbReference type="PROSITE" id="PS50234"/>
    </source>
</evidence>
<evidence type="ECO:0000256" key="1">
    <source>
        <dbReference type="ARBA" id="ARBA00023157"/>
    </source>
</evidence>
<name>A0A2G9S6G1_AQUCT</name>
<dbReference type="Pfam" id="PF00092">
    <property type="entry name" value="VWA"/>
    <property type="match status" value="1"/>
</dbReference>
<evidence type="ECO:0000259" key="4">
    <source>
        <dbReference type="PROSITE" id="PS51233"/>
    </source>
</evidence>
<feature type="domain" description="VWFD" evidence="4">
    <location>
        <begin position="179"/>
        <end position="323"/>
    </location>
</feature>
<dbReference type="PANTHER" id="PTHR11339">
    <property type="entry name" value="EXTRACELLULAR MATRIX GLYCOPROTEIN RELATED"/>
    <property type="match status" value="1"/>
</dbReference>
<dbReference type="Proteomes" id="UP000228934">
    <property type="component" value="Unassembled WGS sequence"/>
</dbReference>